<keyword evidence="4" id="KW-1185">Reference proteome</keyword>
<feature type="compositionally biased region" description="Basic and acidic residues" evidence="1">
    <location>
        <begin position="43"/>
        <end position="62"/>
    </location>
</feature>
<evidence type="ECO:0000256" key="2">
    <source>
        <dbReference type="SAM" id="Phobius"/>
    </source>
</evidence>
<reference evidence="3 4" key="1">
    <citation type="journal article" date="2023" name="Arcadia Sci">
        <title>De novo assembly of a long-read Amblyomma americanum tick genome.</title>
        <authorList>
            <person name="Chou S."/>
            <person name="Poskanzer K.E."/>
            <person name="Rollins M."/>
            <person name="Thuy-Boun P.S."/>
        </authorList>
    </citation>
    <scope>NUCLEOTIDE SEQUENCE [LARGE SCALE GENOMIC DNA]</scope>
    <source>
        <strain evidence="3">F_SG_1</strain>
        <tissue evidence="3">Salivary glands</tissue>
    </source>
</reference>
<dbReference type="AlphaFoldDB" id="A0AAQ4FLG1"/>
<proteinExistence type="predicted"/>
<feature type="compositionally biased region" description="Polar residues" evidence="1">
    <location>
        <begin position="153"/>
        <end position="168"/>
    </location>
</feature>
<name>A0AAQ4FLG1_AMBAM</name>
<feature type="region of interest" description="Disordered" evidence="1">
    <location>
        <begin position="1"/>
        <end position="135"/>
    </location>
</feature>
<feature type="region of interest" description="Disordered" evidence="1">
    <location>
        <begin position="265"/>
        <end position="340"/>
    </location>
</feature>
<feature type="compositionally biased region" description="Polar residues" evidence="1">
    <location>
        <begin position="90"/>
        <end position="110"/>
    </location>
</feature>
<organism evidence="3 4">
    <name type="scientific">Amblyomma americanum</name>
    <name type="common">Lone star tick</name>
    <dbReference type="NCBI Taxonomy" id="6943"/>
    <lineage>
        <taxon>Eukaryota</taxon>
        <taxon>Metazoa</taxon>
        <taxon>Ecdysozoa</taxon>
        <taxon>Arthropoda</taxon>
        <taxon>Chelicerata</taxon>
        <taxon>Arachnida</taxon>
        <taxon>Acari</taxon>
        <taxon>Parasitiformes</taxon>
        <taxon>Ixodida</taxon>
        <taxon>Ixodoidea</taxon>
        <taxon>Ixodidae</taxon>
        <taxon>Amblyomminae</taxon>
        <taxon>Amblyomma</taxon>
    </lineage>
</organism>
<evidence type="ECO:0000256" key="1">
    <source>
        <dbReference type="SAM" id="MobiDB-lite"/>
    </source>
</evidence>
<accession>A0AAQ4FLG1</accession>
<comment type="caution">
    <text evidence="3">The sequence shown here is derived from an EMBL/GenBank/DDBJ whole genome shotgun (WGS) entry which is preliminary data.</text>
</comment>
<gene>
    <name evidence="3" type="ORF">V5799_022137</name>
</gene>
<feature type="region of interest" description="Disordered" evidence="1">
    <location>
        <begin position="147"/>
        <end position="196"/>
    </location>
</feature>
<evidence type="ECO:0000313" key="3">
    <source>
        <dbReference type="EMBL" id="KAK8788087.1"/>
    </source>
</evidence>
<keyword evidence="2" id="KW-0472">Membrane</keyword>
<feature type="transmembrane region" description="Helical" evidence="2">
    <location>
        <begin position="209"/>
        <end position="231"/>
    </location>
</feature>
<sequence>MAMEQKESPSPVTDQPWHGSEPVSRPPEHPGILKTPAGLLEPPKPHPEKTLRFQAEPERTEEGQATPQAGCSGMADETWTVNSDSSDSSETSVGSATAPGSQSDSSSPGRPTSGPLRPRASSAPGTDSKAKVSPWLPKRMRRYFAALTRDKQGNQGKGKSSPNTATNGRNRERRSSHPSHRRRTGVAAGRYTGPPSQDDMRWRVALSRYALLTLLGSLTVLCLVIASLLFARAGGDALHDKQQTQDDGVIDGRRPAAWRALRTSAQSNALPAHELATKEGEGEPPLPPRAATEPGELVPSIGETPLIWRDAEQEEERSSIEDTGTSSLVPVRRQRVWSKN</sequence>
<dbReference type="Proteomes" id="UP001321473">
    <property type="component" value="Unassembled WGS sequence"/>
</dbReference>
<protein>
    <submittedName>
        <fullName evidence="3">Uncharacterized protein</fullName>
    </submittedName>
</protein>
<evidence type="ECO:0000313" key="4">
    <source>
        <dbReference type="Proteomes" id="UP001321473"/>
    </source>
</evidence>
<dbReference type="EMBL" id="JARKHS020001160">
    <property type="protein sequence ID" value="KAK8788087.1"/>
    <property type="molecule type" value="Genomic_DNA"/>
</dbReference>
<keyword evidence="2" id="KW-0812">Transmembrane</keyword>
<keyword evidence="2" id="KW-1133">Transmembrane helix</keyword>